<keyword evidence="2" id="KW-1185">Reference proteome</keyword>
<reference evidence="1" key="1">
    <citation type="submission" date="2021-01" db="EMBL/GenBank/DDBJ databases">
        <authorList>
            <consortium name="Genoscope - CEA"/>
            <person name="William W."/>
        </authorList>
    </citation>
    <scope>NUCLEOTIDE SEQUENCE</scope>
</reference>
<dbReference type="Proteomes" id="UP000692954">
    <property type="component" value="Unassembled WGS sequence"/>
</dbReference>
<accession>A0A8S1RJ40</accession>
<sequence length="429" mass="51581">MDQNYHQMPSIQKFQKEKFITLLLSENYDEYLNGLEYFKQFLDLQDSELEYSIKIIIKKQLIPRILFNLEWSCCLYQMDVLKQINFIQEMLKKYNFQNSFIKNGLMHTLIKIIQLKNKNYDNVIIRFLVMILHSIQNKYKQDIQNQIIIFVGVQKVMQMIEYQPHQTIKIKQIALLCNLQDQNYFKEKKIFIEELCQILLKEPNQSGQFIVAVELISDIIVFDRIKQLILEKNVLQPMIEAIPNWILKYRSVLDSILKICLEFIMFNNIVKQLIVTKGLLKHLGALIQSQFYGVRSYSYLIVQQLAKDKIMVERLFLNSIIDILLEQYLKNQKSFELISLLTIIFEQSINMFSKYCKNRSNEFIQAFLSTFLSFQELEISKIQFKLIKILKDQELFQFEIQQYFLEHKVIINERMRQFNFFDSELQKFI</sequence>
<protein>
    <submittedName>
        <fullName evidence="1">Uncharacterized protein</fullName>
    </submittedName>
</protein>
<dbReference type="AlphaFoldDB" id="A0A8S1RJ40"/>
<evidence type="ECO:0000313" key="1">
    <source>
        <dbReference type="EMBL" id="CAD8128541.1"/>
    </source>
</evidence>
<evidence type="ECO:0000313" key="2">
    <source>
        <dbReference type="Proteomes" id="UP000692954"/>
    </source>
</evidence>
<dbReference type="EMBL" id="CAJJDN010000190">
    <property type="protein sequence ID" value="CAD8128541.1"/>
    <property type="molecule type" value="Genomic_DNA"/>
</dbReference>
<dbReference type="OrthoDB" id="309028at2759"/>
<comment type="caution">
    <text evidence="1">The sequence shown here is derived from an EMBL/GenBank/DDBJ whole genome shotgun (WGS) entry which is preliminary data.</text>
</comment>
<proteinExistence type="predicted"/>
<organism evidence="1 2">
    <name type="scientific">Paramecium sonneborni</name>
    <dbReference type="NCBI Taxonomy" id="65129"/>
    <lineage>
        <taxon>Eukaryota</taxon>
        <taxon>Sar</taxon>
        <taxon>Alveolata</taxon>
        <taxon>Ciliophora</taxon>
        <taxon>Intramacronucleata</taxon>
        <taxon>Oligohymenophorea</taxon>
        <taxon>Peniculida</taxon>
        <taxon>Parameciidae</taxon>
        <taxon>Paramecium</taxon>
    </lineage>
</organism>
<gene>
    <name evidence="1" type="ORF">PSON_ATCC_30995.1.T1900043</name>
</gene>
<name>A0A8S1RJ40_9CILI</name>